<dbReference type="EMBL" id="MN739943">
    <property type="protein sequence ID" value="QHT78991.1"/>
    <property type="molecule type" value="Genomic_DNA"/>
</dbReference>
<evidence type="ECO:0008006" key="2">
    <source>
        <dbReference type="Google" id="ProtNLM"/>
    </source>
</evidence>
<dbReference type="InterPro" id="IPR036885">
    <property type="entry name" value="SWIB_MDM2_dom_sf"/>
</dbReference>
<proteinExistence type="predicted"/>
<organism evidence="1">
    <name type="scientific">viral metagenome</name>
    <dbReference type="NCBI Taxonomy" id="1070528"/>
    <lineage>
        <taxon>unclassified sequences</taxon>
        <taxon>metagenomes</taxon>
        <taxon>organismal metagenomes</taxon>
    </lineage>
</organism>
<name>A0A6C0HED6_9ZZZZ</name>
<dbReference type="Gene3D" id="1.10.245.10">
    <property type="entry name" value="SWIB/MDM2 domain"/>
    <property type="match status" value="1"/>
</dbReference>
<dbReference type="SUPFAM" id="SSF47592">
    <property type="entry name" value="SWIB/MDM2 domain"/>
    <property type="match status" value="1"/>
</dbReference>
<protein>
    <recommendedName>
        <fullName evidence="2">DM2 domain-containing protein</fullName>
    </recommendedName>
</protein>
<dbReference type="AlphaFoldDB" id="A0A6C0HED6"/>
<evidence type="ECO:0000313" key="1">
    <source>
        <dbReference type="EMBL" id="QHT78991.1"/>
    </source>
</evidence>
<reference evidence="1" key="1">
    <citation type="journal article" date="2020" name="Nature">
        <title>Giant virus diversity and host interactions through global metagenomics.</title>
        <authorList>
            <person name="Schulz F."/>
            <person name="Roux S."/>
            <person name="Paez-Espino D."/>
            <person name="Jungbluth S."/>
            <person name="Walsh D.A."/>
            <person name="Denef V.J."/>
            <person name="McMahon K.D."/>
            <person name="Konstantinidis K.T."/>
            <person name="Eloe-Fadrosh E.A."/>
            <person name="Kyrpides N.C."/>
            <person name="Woyke T."/>
        </authorList>
    </citation>
    <scope>NUCLEOTIDE SEQUENCE</scope>
    <source>
        <strain evidence="1">GVMAG-M-3300023179-97</strain>
    </source>
</reference>
<accession>A0A6C0HED6</accession>
<sequence>MSSKSMSTKKSTTASVPVAVAVTAPVAVEAPAVKKATKKVVAPTPVPEVAAPVVIAAPVVAAIPEIVESGEVGHTLQDELKTVHDQLIAIRDAASAAIIALKRVGKRANQDIKEARKSKRKGRVLEEGEVRKPSNFEIPVGISDELSAFFGGGKGALMSRAEVNKRVFAYCKENGLTEGQDIHLAGTPELVAKGFKPSAAAALVKLLAVPEAEKKLTIFNIQTYMRRHYSKPTAAAPETMTA</sequence>